<evidence type="ECO:0000313" key="1">
    <source>
        <dbReference type="EMBL" id="KAK2559873.1"/>
    </source>
</evidence>
<protein>
    <submittedName>
        <fullName evidence="1">Uncharacterized protein</fullName>
    </submittedName>
</protein>
<dbReference type="Proteomes" id="UP001249851">
    <property type="component" value="Unassembled WGS sequence"/>
</dbReference>
<comment type="caution">
    <text evidence="1">The sequence shown here is derived from an EMBL/GenBank/DDBJ whole genome shotgun (WGS) entry which is preliminary data.</text>
</comment>
<keyword evidence="2" id="KW-1185">Reference proteome</keyword>
<dbReference type="AlphaFoldDB" id="A0AAD9QEN3"/>
<accession>A0AAD9QEN3</accession>
<sequence>MFFSLLGLSDDGILPASSASAILRERKGKKVKTSLLNGCSWKYGRWRKEKIPLYAFYEELFVIVIKFLLPKHLLHRSHFARKASTAFASFFQTSQNLEHSCSFALCPPAYQCSSCCQVSNEGEKILLLILQVFSPRRLDQTVFGKPRCFVAVRCVENERQN</sequence>
<reference evidence="1" key="1">
    <citation type="journal article" date="2023" name="G3 (Bethesda)">
        <title>Whole genome assembly and annotation of the endangered Caribbean coral Acropora cervicornis.</title>
        <authorList>
            <person name="Selwyn J.D."/>
            <person name="Vollmer S.V."/>
        </authorList>
    </citation>
    <scope>NUCLEOTIDE SEQUENCE</scope>
    <source>
        <strain evidence="1">K2</strain>
    </source>
</reference>
<name>A0AAD9QEN3_ACRCE</name>
<reference evidence="1" key="2">
    <citation type="journal article" date="2023" name="Science">
        <title>Genomic signatures of disease resistance in endangered staghorn corals.</title>
        <authorList>
            <person name="Vollmer S.V."/>
            <person name="Selwyn J.D."/>
            <person name="Despard B.A."/>
            <person name="Roesel C.L."/>
        </authorList>
    </citation>
    <scope>NUCLEOTIDE SEQUENCE</scope>
    <source>
        <strain evidence="1">K2</strain>
    </source>
</reference>
<gene>
    <name evidence="1" type="ORF">P5673_017436</name>
</gene>
<organism evidence="1 2">
    <name type="scientific">Acropora cervicornis</name>
    <name type="common">Staghorn coral</name>
    <dbReference type="NCBI Taxonomy" id="6130"/>
    <lineage>
        <taxon>Eukaryota</taxon>
        <taxon>Metazoa</taxon>
        <taxon>Cnidaria</taxon>
        <taxon>Anthozoa</taxon>
        <taxon>Hexacorallia</taxon>
        <taxon>Scleractinia</taxon>
        <taxon>Astrocoeniina</taxon>
        <taxon>Acroporidae</taxon>
        <taxon>Acropora</taxon>
    </lineage>
</organism>
<dbReference type="EMBL" id="JARQWQ010000038">
    <property type="protein sequence ID" value="KAK2559873.1"/>
    <property type="molecule type" value="Genomic_DNA"/>
</dbReference>
<evidence type="ECO:0000313" key="2">
    <source>
        <dbReference type="Proteomes" id="UP001249851"/>
    </source>
</evidence>
<proteinExistence type="predicted"/>